<gene>
    <name evidence="2" type="ORF">PGX00_22515</name>
</gene>
<dbReference type="PROSITE" id="PS51257">
    <property type="entry name" value="PROKAR_LIPOPROTEIN"/>
    <property type="match status" value="1"/>
</dbReference>
<evidence type="ECO:0000313" key="2">
    <source>
        <dbReference type="EMBL" id="MDB1126290.1"/>
    </source>
</evidence>
<name>A0ABT4YXH2_9VIBR</name>
<dbReference type="InterPro" id="IPR007730">
    <property type="entry name" value="SPOR-like_dom"/>
</dbReference>
<reference evidence="2 3" key="1">
    <citation type="submission" date="2023-01" db="EMBL/GenBank/DDBJ databases">
        <title>Vibrio sp. KJ40-1 sp.nov, isolated from marine algae.</title>
        <authorList>
            <person name="Butt M."/>
            <person name="Kim J.M.J."/>
            <person name="Jeon C.O.C."/>
        </authorList>
    </citation>
    <scope>NUCLEOTIDE SEQUENCE [LARGE SCALE GENOMIC DNA]</scope>
    <source>
        <strain evidence="2 3">KJ40-1</strain>
    </source>
</reference>
<dbReference type="Gene3D" id="3.30.70.1070">
    <property type="entry name" value="Sporulation related repeat"/>
    <property type="match status" value="1"/>
</dbReference>
<dbReference type="SUPFAM" id="SSF110997">
    <property type="entry name" value="Sporulation related repeat"/>
    <property type="match status" value="1"/>
</dbReference>
<sequence>MRNISIIALSVLLTACSSGELITDVTTESYKEEYKTEPMVEPMKETTVMEADVAVAASTTSVVEQQQVIKTQNSQPQRTSATHSSNKMIKILPPTQKQEAEHMRFGYTIQVMAVGSSQQAYSYAKQLPEGHSVWEHHKQVKGTDWYAVLYGDYATKSDAKAAIQTLPKYFRDLKPFVKSLDEIKKSAYPKLVKLK</sequence>
<dbReference type="InterPro" id="IPR036680">
    <property type="entry name" value="SPOR-like_sf"/>
</dbReference>
<keyword evidence="3" id="KW-1185">Reference proteome</keyword>
<feature type="domain" description="SPOR" evidence="1">
    <location>
        <begin position="101"/>
        <end position="180"/>
    </location>
</feature>
<evidence type="ECO:0000313" key="3">
    <source>
        <dbReference type="Proteomes" id="UP001210678"/>
    </source>
</evidence>
<comment type="caution">
    <text evidence="2">The sequence shown here is derived from an EMBL/GenBank/DDBJ whole genome shotgun (WGS) entry which is preliminary data.</text>
</comment>
<protein>
    <submittedName>
        <fullName evidence="2">SPOR domain-containing protein</fullName>
    </submittedName>
</protein>
<dbReference type="PROSITE" id="PS51724">
    <property type="entry name" value="SPOR"/>
    <property type="match status" value="1"/>
</dbReference>
<dbReference type="EMBL" id="JAQLOI010000003">
    <property type="protein sequence ID" value="MDB1126290.1"/>
    <property type="molecule type" value="Genomic_DNA"/>
</dbReference>
<evidence type="ECO:0000259" key="1">
    <source>
        <dbReference type="PROSITE" id="PS51724"/>
    </source>
</evidence>
<dbReference type="Proteomes" id="UP001210678">
    <property type="component" value="Unassembled WGS sequence"/>
</dbReference>
<proteinExistence type="predicted"/>
<dbReference type="Pfam" id="PF05036">
    <property type="entry name" value="SPOR"/>
    <property type="match status" value="1"/>
</dbReference>
<accession>A0ABT4YXH2</accession>
<dbReference type="RefSeq" id="WP_272140779.1">
    <property type="nucleotide sequence ID" value="NZ_JAQLOI010000003.1"/>
</dbReference>
<organism evidence="2 3">
    <name type="scientific">Vibrio algarum</name>
    <dbReference type="NCBI Taxonomy" id="3020714"/>
    <lineage>
        <taxon>Bacteria</taxon>
        <taxon>Pseudomonadati</taxon>
        <taxon>Pseudomonadota</taxon>
        <taxon>Gammaproteobacteria</taxon>
        <taxon>Vibrionales</taxon>
        <taxon>Vibrionaceae</taxon>
        <taxon>Vibrio</taxon>
    </lineage>
</organism>